<evidence type="ECO:0000313" key="3">
    <source>
        <dbReference type="Proteomes" id="UP000590647"/>
    </source>
</evidence>
<feature type="region of interest" description="Disordered" evidence="1">
    <location>
        <begin position="429"/>
        <end position="452"/>
    </location>
</feature>
<evidence type="ECO:0000313" key="2">
    <source>
        <dbReference type="EMBL" id="MBB5798664.1"/>
    </source>
</evidence>
<protein>
    <recommendedName>
        <fullName evidence="4">Gamma-glutamyl transferase</fullName>
    </recommendedName>
</protein>
<proteinExistence type="predicted"/>
<evidence type="ECO:0000256" key="1">
    <source>
        <dbReference type="SAM" id="MobiDB-lite"/>
    </source>
</evidence>
<dbReference type="RefSeq" id="WP_221511659.1">
    <property type="nucleotide sequence ID" value="NZ_JBEZUX010000076.1"/>
</dbReference>
<gene>
    <name evidence="2" type="ORF">HDA41_006628</name>
</gene>
<name>A0A7W9HAG7_9ACTN</name>
<evidence type="ECO:0008006" key="4">
    <source>
        <dbReference type="Google" id="ProtNLM"/>
    </source>
</evidence>
<dbReference type="Proteomes" id="UP000590647">
    <property type="component" value="Unassembled WGS sequence"/>
</dbReference>
<keyword evidence="3" id="KW-1185">Reference proteome</keyword>
<dbReference type="EMBL" id="JACHNE010000001">
    <property type="protein sequence ID" value="MBB5798664.1"/>
    <property type="molecule type" value="Genomic_DNA"/>
</dbReference>
<accession>A0A7W9HAG7</accession>
<organism evidence="2 3">
    <name type="scientific">Streptomyces caelestis</name>
    <dbReference type="NCBI Taxonomy" id="36816"/>
    <lineage>
        <taxon>Bacteria</taxon>
        <taxon>Bacillati</taxon>
        <taxon>Actinomycetota</taxon>
        <taxon>Actinomycetes</taxon>
        <taxon>Kitasatosporales</taxon>
        <taxon>Streptomycetaceae</taxon>
        <taxon>Streptomyces</taxon>
    </lineage>
</organism>
<reference evidence="2 3" key="1">
    <citation type="submission" date="2020-08" db="EMBL/GenBank/DDBJ databases">
        <title>Sequencing the genomes of 1000 actinobacteria strains.</title>
        <authorList>
            <person name="Klenk H.-P."/>
        </authorList>
    </citation>
    <scope>NUCLEOTIDE SEQUENCE [LARGE SCALE GENOMIC DNA]</scope>
    <source>
        <strain evidence="2 3">DSM 40084</strain>
    </source>
</reference>
<dbReference type="AlphaFoldDB" id="A0A7W9HAG7"/>
<sequence length="517" mass="57739">MKTTGATVTGVIPAHVNDAPPPVYADSLDIPVLLRDAPARRPYPQWRTAPHKPWDTPAAFPASNGWYAPTTTWREIIKAATEVGRDVTPNLQQVPQLARGELVARISPLYAYLGLHDVTPKHPLPHSAGRRLTLNAVYEYGTERTAKNALGYRLGMTMAEWACRSLMGLGQTWHLEDGGPDPALADAFKDPARRLPDLWGLHEAENAYWLIEAKGGNVGKTTLKDGWKQLSEGSKILHAYAHRRILVGAAVQPQGDLCLTIDHNQHPGQPPLNTVGVSPAPTIPDSAEDHLGASDDALMGTARAQMLVYLALRSALPSQLRTIALSADRTTRRRRREGITTPLERDDATRALRADARGAVGSLDDEQTLREGARRLGLDDFLSCRIPGTEVHLGMSRRLFAACAQLHYEDRMIAERTPGLRAEDQYLTEEPADEEAAEERRRSQRHIFREQQEEARPRVRRLVRQAYEQGADREWSDLLPDNQEPRLDLNDHPDLLEAATPETYLALRQDDLPYRRR</sequence>
<comment type="caution">
    <text evidence="2">The sequence shown here is derived from an EMBL/GenBank/DDBJ whole genome shotgun (WGS) entry which is preliminary data.</text>
</comment>